<evidence type="ECO:0000313" key="3">
    <source>
        <dbReference type="EMBL" id="SFD43490.1"/>
    </source>
</evidence>
<reference evidence="3 4" key="1">
    <citation type="submission" date="2016-10" db="EMBL/GenBank/DDBJ databases">
        <authorList>
            <person name="de Groot N.N."/>
        </authorList>
    </citation>
    <scope>NUCLEOTIDE SEQUENCE [LARGE SCALE GENOMIC DNA]</scope>
    <source>
        <strain evidence="3 4">DSM 6059</strain>
    </source>
</reference>
<dbReference type="STRING" id="1123010.SAMN02745724_04515"/>
<keyword evidence="1" id="KW-0472">Membrane</keyword>
<dbReference type="PANTHER" id="PTHR23150:SF19">
    <property type="entry name" value="FORMYLGLYCINE-GENERATING ENZYME"/>
    <property type="match status" value="1"/>
</dbReference>
<evidence type="ECO:0000259" key="2">
    <source>
        <dbReference type="Pfam" id="PF03781"/>
    </source>
</evidence>
<dbReference type="Pfam" id="PF03781">
    <property type="entry name" value="FGE-sulfatase"/>
    <property type="match status" value="1"/>
</dbReference>
<dbReference type="Gene3D" id="3.90.1580.10">
    <property type="entry name" value="paralog of FGE (formylglycine-generating enzyme)"/>
    <property type="match status" value="1"/>
</dbReference>
<proteinExistence type="predicted"/>
<dbReference type="InterPro" id="IPR005532">
    <property type="entry name" value="SUMF_dom"/>
</dbReference>
<dbReference type="PANTHER" id="PTHR23150">
    <property type="entry name" value="SULFATASE MODIFYING FACTOR 1, 2"/>
    <property type="match status" value="1"/>
</dbReference>
<sequence>MNEIPELKIKTELRVLYAKISDLLVSKGEISQEDKIMLLAMAHAVGLDNESLDSFIAEIEINIKAKILPLQNWLKSLNKYSSKIHLDEKTKAALLDAGKSIGLSEQQVTNFFNERSKVDQSSNKFSENNNSKIEVKNTKLKISINHLLLHILRFKNKALLLITIIAFTFTSIYWFEHFEAEENAWMLAKKSDNIKSYQNFTKKFDKGDYSALAQSRRDELEYKKWQATKIENTQSVYASYIELNTQSRYLKQAQENLNKLIHDEENALQQQDETDWQQALIHHNEVSYTKYLARTGQKKYLSQAKKKLLNLVLQRQKNESSEDNEMWSIAKKINSEQSYLDYIKANPEGQHYKLALNNVEKFKAKREFLHLFDVQFITIPAGSFSMGAKNISSYEVPIHEVNVKSFNLMSTEVTFALWDACYKDKACTHKPKSHGQRGKQPVINIHWHEITKQFIPWFNNKTGQKFRLPSEAEWEYAARAGSDDKFSWGDRIDCSKARFGYYSNECSKQKSPDNVKTYPPNDFGLYDMHGNVKELVQDCWNDNFKGAPIDGEAWLTGRCDKAVLRDGSFKSKKSQLRLGVRYRHAKNSRVDDDGFRLAQDLN</sequence>
<dbReference type="OrthoDB" id="9768004at2"/>
<dbReference type="SUPFAM" id="SSF56436">
    <property type="entry name" value="C-type lectin-like"/>
    <property type="match status" value="1"/>
</dbReference>
<dbReference type="InterPro" id="IPR016187">
    <property type="entry name" value="CTDL_fold"/>
</dbReference>
<evidence type="ECO:0000313" key="4">
    <source>
        <dbReference type="Proteomes" id="UP000198862"/>
    </source>
</evidence>
<organism evidence="3 4">
    <name type="scientific">Pseudoalteromonas denitrificans DSM 6059</name>
    <dbReference type="NCBI Taxonomy" id="1123010"/>
    <lineage>
        <taxon>Bacteria</taxon>
        <taxon>Pseudomonadati</taxon>
        <taxon>Pseudomonadota</taxon>
        <taxon>Gammaproteobacteria</taxon>
        <taxon>Alteromonadales</taxon>
        <taxon>Pseudoalteromonadaceae</taxon>
        <taxon>Pseudoalteromonas</taxon>
    </lineage>
</organism>
<feature type="transmembrane region" description="Helical" evidence="1">
    <location>
        <begin position="158"/>
        <end position="175"/>
    </location>
</feature>
<keyword evidence="4" id="KW-1185">Reference proteome</keyword>
<dbReference type="EMBL" id="FOLO01000057">
    <property type="protein sequence ID" value="SFD43490.1"/>
    <property type="molecule type" value="Genomic_DNA"/>
</dbReference>
<dbReference type="GO" id="GO:0120147">
    <property type="term" value="F:formylglycine-generating oxidase activity"/>
    <property type="evidence" value="ECO:0007669"/>
    <property type="project" value="TreeGrafter"/>
</dbReference>
<name>A0A1I1SKD3_9GAMM</name>
<dbReference type="InterPro" id="IPR042095">
    <property type="entry name" value="SUMF_sf"/>
</dbReference>
<evidence type="ECO:0000256" key="1">
    <source>
        <dbReference type="SAM" id="Phobius"/>
    </source>
</evidence>
<dbReference type="RefSeq" id="WP_091990087.1">
    <property type="nucleotide sequence ID" value="NZ_FOLO01000057.1"/>
</dbReference>
<keyword evidence="1" id="KW-1133">Transmembrane helix</keyword>
<feature type="domain" description="Sulfatase-modifying factor enzyme-like" evidence="2">
    <location>
        <begin position="375"/>
        <end position="598"/>
    </location>
</feature>
<accession>A0A1I1SKD3</accession>
<protein>
    <submittedName>
        <fullName evidence="3">Formylglycine-generating enzyme, required for sulfatase activity, contains SUMF1/FGE domain</fullName>
    </submittedName>
</protein>
<dbReference type="AlphaFoldDB" id="A0A1I1SKD3"/>
<gene>
    <name evidence="3" type="ORF">SAMN02745724_04515</name>
</gene>
<dbReference type="Proteomes" id="UP000198862">
    <property type="component" value="Unassembled WGS sequence"/>
</dbReference>
<dbReference type="InterPro" id="IPR051043">
    <property type="entry name" value="Sulfatase_Mod_Factor_Kinase"/>
</dbReference>
<keyword evidence="1" id="KW-0812">Transmembrane</keyword>